<dbReference type="PANTHER" id="PTHR14859:SF1">
    <property type="entry name" value="PGAP2-INTERACTING PROTEIN"/>
    <property type="match status" value="1"/>
</dbReference>
<dbReference type="Pfam" id="PF03372">
    <property type="entry name" value="Exo_endo_phos"/>
    <property type="match status" value="1"/>
</dbReference>
<dbReference type="InterPro" id="IPR036691">
    <property type="entry name" value="Endo/exonu/phosph_ase_sf"/>
</dbReference>
<feature type="domain" description="Endonuclease/exonuclease/phosphatase" evidence="1">
    <location>
        <begin position="30"/>
        <end position="243"/>
    </location>
</feature>
<dbReference type="SUPFAM" id="SSF56219">
    <property type="entry name" value="DNase I-like"/>
    <property type="match status" value="1"/>
</dbReference>
<proteinExistence type="predicted"/>
<dbReference type="EMBL" id="HE965806">
    <property type="protein sequence ID" value="CCJ52554.1"/>
    <property type="molecule type" value="Genomic_DNA"/>
</dbReference>
<dbReference type="AlphaFoldDB" id="A0A0C6P2Y0"/>
<evidence type="ECO:0000313" key="3">
    <source>
        <dbReference type="Proteomes" id="UP000007564"/>
    </source>
</evidence>
<gene>
    <name evidence="2" type="ORF">BN112_0636</name>
</gene>
<organism evidence="2 3">
    <name type="scientific">Bordetella bronchiseptica 253</name>
    <dbReference type="NCBI Taxonomy" id="568707"/>
    <lineage>
        <taxon>Bacteria</taxon>
        <taxon>Pseudomonadati</taxon>
        <taxon>Pseudomonadota</taxon>
        <taxon>Betaproteobacteria</taxon>
        <taxon>Burkholderiales</taxon>
        <taxon>Alcaligenaceae</taxon>
        <taxon>Bordetella</taxon>
    </lineage>
</organism>
<reference evidence="2 3" key="1">
    <citation type="journal article" date="2012" name="BMC Genomics">
        <title>Comparative genomics of the classical Bordetella subspecies: the evolution and exchange of virulence-associated diversity amongst closely related pathogens.</title>
        <authorList>
            <person name="Park J."/>
            <person name="Zhang Y."/>
            <person name="Buboltz A.M."/>
            <person name="Zhang X."/>
            <person name="Schuster S.C."/>
            <person name="Ahuja U."/>
            <person name="Liu M."/>
            <person name="Miller J.F."/>
            <person name="Sebaihia M."/>
            <person name="Bentley S.D."/>
            <person name="Parkhill J."/>
            <person name="Harvill E.T."/>
        </authorList>
    </citation>
    <scope>NUCLEOTIDE SEQUENCE [LARGE SCALE GENOMIC DNA]</scope>
    <source>
        <strain evidence="2 3">253</strain>
    </source>
</reference>
<dbReference type="InterPro" id="IPR051916">
    <property type="entry name" value="GPI-anchor_lipid_remodeler"/>
</dbReference>
<protein>
    <recommendedName>
        <fullName evidence="1">Endonuclease/exonuclease/phosphatase domain-containing protein</fullName>
    </recommendedName>
</protein>
<dbReference type="KEGG" id="bbh:BN112_0636"/>
<evidence type="ECO:0000259" key="1">
    <source>
        <dbReference type="Pfam" id="PF03372"/>
    </source>
</evidence>
<dbReference type="GO" id="GO:0016020">
    <property type="term" value="C:membrane"/>
    <property type="evidence" value="ECO:0007669"/>
    <property type="project" value="GOC"/>
</dbReference>
<dbReference type="RefSeq" id="WP_015063833.1">
    <property type="nucleotide sequence ID" value="NC_019382.1"/>
</dbReference>
<dbReference type="Gene3D" id="3.60.10.10">
    <property type="entry name" value="Endonuclease/exonuclease/phosphatase"/>
    <property type="match status" value="1"/>
</dbReference>
<dbReference type="InterPro" id="IPR005135">
    <property type="entry name" value="Endo/exonuclease/phosphatase"/>
</dbReference>
<dbReference type="Proteomes" id="UP000007564">
    <property type="component" value="Chromosome"/>
</dbReference>
<dbReference type="GO" id="GO:0003824">
    <property type="term" value="F:catalytic activity"/>
    <property type="evidence" value="ECO:0007669"/>
    <property type="project" value="InterPro"/>
</dbReference>
<dbReference type="HOGENOM" id="CLU_060500_3_2_4"/>
<accession>A0A0C6P2Y0</accession>
<dbReference type="OrthoDB" id="9793162at2"/>
<name>A0A0C6P2Y0_BORBO</name>
<dbReference type="GO" id="GO:0006506">
    <property type="term" value="P:GPI anchor biosynthetic process"/>
    <property type="evidence" value="ECO:0007669"/>
    <property type="project" value="TreeGrafter"/>
</dbReference>
<sequence>MPPEPIRLRILTVNAHKGFTSFNRRFILHELREALREARPDLVFLQEVLGEHQRHAARHARWPAVSQYEFLADTLWSAYAYGRNAVYPDGHHGNAVLSKYPIVSHRNEDLSVGAAHEPRGMLHCVLDVRDAPAPLHALCVHLGLREAHRQEQLRRLCQYLRQHVPAQAAALLAGDFNDWRQRADATLARCGLADVHRLALGHAARTFPAACPLLRLDRIYVRNVAGSEPLRLSRRPWSRLSDHVPLAAEVTL</sequence>
<dbReference type="PANTHER" id="PTHR14859">
    <property type="entry name" value="CALCOFLUOR WHITE HYPERSENSITIVE PROTEIN PRECURSOR"/>
    <property type="match status" value="1"/>
</dbReference>
<evidence type="ECO:0000313" key="2">
    <source>
        <dbReference type="EMBL" id="CCJ52554.1"/>
    </source>
</evidence>